<dbReference type="OrthoDB" id="7392037at2"/>
<sequence length="65" mass="7874">MTHHRIWRLRNRHRELDRLIRQEQRKPNADALVIQDLKRRKLQVKDELFLAEAGLVPVTIRMSHA</sequence>
<dbReference type="Pfam" id="PF04325">
    <property type="entry name" value="DUF465"/>
    <property type="match status" value="1"/>
</dbReference>
<dbReference type="EMBL" id="QFYS01000002">
    <property type="protein sequence ID" value="RAK67524.1"/>
    <property type="molecule type" value="Genomic_DNA"/>
</dbReference>
<evidence type="ECO:0000313" key="1">
    <source>
        <dbReference type="EMBL" id="RAK67524.1"/>
    </source>
</evidence>
<dbReference type="InterPro" id="IPR007420">
    <property type="entry name" value="DUF465"/>
</dbReference>
<comment type="caution">
    <text evidence="1">The sequence shown here is derived from an EMBL/GenBank/DDBJ whole genome shotgun (WGS) entry which is preliminary data.</text>
</comment>
<keyword evidence="2" id="KW-1185">Reference proteome</keyword>
<protein>
    <submittedName>
        <fullName evidence="1">DUF465 domain-containing protein</fullName>
    </submittedName>
</protein>
<proteinExistence type="predicted"/>
<dbReference type="Gene3D" id="6.10.280.50">
    <property type="match status" value="1"/>
</dbReference>
<reference evidence="1 2" key="1">
    <citation type="submission" date="2018-05" db="EMBL/GenBank/DDBJ databases">
        <authorList>
            <person name="Lanie J.A."/>
            <person name="Ng W.-L."/>
            <person name="Kazmierczak K.M."/>
            <person name="Andrzejewski T.M."/>
            <person name="Davidsen T.M."/>
            <person name="Wayne K.J."/>
            <person name="Tettelin H."/>
            <person name="Glass J.I."/>
            <person name="Rusch D."/>
            <person name="Podicherti R."/>
            <person name="Tsui H.-C.T."/>
            <person name="Winkler M.E."/>
        </authorList>
    </citation>
    <scope>NUCLEOTIDE SEQUENCE [LARGE SCALE GENOMIC DNA]</scope>
    <source>
        <strain evidence="1 2">BUT-10</strain>
    </source>
</reference>
<name>A0A328BNK3_9CAUL</name>
<evidence type="ECO:0000313" key="2">
    <source>
        <dbReference type="Proteomes" id="UP000249524"/>
    </source>
</evidence>
<accession>A0A328BNK3</accession>
<gene>
    <name evidence="1" type="ORF">DJ019_06345</name>
</gene>
<organism evidence="1 2">
    <name type="scientific">Phenylobacterium kunshanense</name>
    <dbReference type="NCBI Taxonomy" id="1445034"/>
    <lineage>
        <taxon>Bacteria</taxon>
        <taxon>Pseudomonadati</taxon>
        <taxon>Pseudomonadota</taxon>
        <taxon>Alphaproteobacteria</taxon>
        <taxon>Caulobacterales</taxon>
        <taxon>Caulobacteraceae</taxon>
        <taxon>Phenylobacterium</taxon>
    </lineage>
</organism>
<dbReference type="AlphaFoldDB" id="A0A328BNK3"/>
<dbReference type="InterPro" id="IPR038444">
    <property type="entry name" value="DUF465_sf"/>
</dbReference>
<dbReference type="RefSeq" id="WP_111275134.1">
    <property type="nucleotide sequence ID" value="NZ_QFYS01000002.1"/>
</dbReference>
<dbReference type="Proteomes" id="UP000249524">
    <property type="component" value="Unassembled WGS sequence"/>
</dbReference>